<dbReference type="Gene3D" id="3.40.50.150">
    <property type="entry name" value="Vaccinia Virus protein VP39"/>
    <property type="match status" value="1"/>
</dbReference>
<dbReference type="SUPFAM" id="SSF53335">
    <property type="entry name" value="S-adenosyl-L-methionine-dependent methyltransferases"/>
    <property type="match status" value="1"/>
</dbReference>
<organism evidence="1">
    <name type="scientific">Spirodela intermedia</name>
    <name type="common">Intermediate duckweed</name>
    <dbReference type="NCBI Taxonomy" id="51605"/>
    <lineage>
        <taxon>Eukaryota</taxon>
        <taxon>Viridiplantae</taxon>
        <taxon>Streptophyta</taxon>
        <taxon>Embryophyta</taxon>
        <taxon>Tracheophyta</taxon>
        <taxon>Spermatophyta</taxon>
        <taxon>Magnoliopsida</taxon>
        <taxon>Liliopsida</taxon>
        <taxon>Araceae</taxon>
        <taxon>Lemnoideae</taxon>
        <taxon>Spirodela</taxon>
    </lineage>
</organism>
<proteinExistence type="predicted"/>
<dbReference type="GO" id="GO:0008168">
    <property type="term" value="F:methyltransferase activity"/>
    <property type="evidence" value="ECO:0007669"/>
    <property type="project" value="InterPro"/>
</dbReference>
<name>A0A7I8JH23_SPIIN</name>
<keyword evidence="2" id="KW-1185">Reference proteome</keyword>
<dbReference type="Pfam" id="PF03492">
    <property type="entry name" value="Methyltransf_7"/>
    <property type="match status" value="2"/>
</dbReference>
<evidence type="ECO:0000313" key="1">
    <source>
        <dbReference type="EMBL" id="CAA2629812.1"/>
    </source>
</evidence>
<reference evidence="1 2" key="1">
    <citation type="submission" date="2019-12" db="EMBL/GenBank/DDBJ databases">
        <authorList>
            <person name="Scholz U."/>
            <person name="Mascher M."/>
            <person name="Fiebig A."/>
        </authorList>
    </citation>
    <scope>NUCLEOTIDE SEQUENCE</scope>
</reference>
<dbReference type="InterPro" id="IPR029063">
    <property type="entry name" value="SAM-dependent_MTases_sf"/>
</dbReference>
<accession>A0A7I8JH23</accession>
<dbReference type="EMBL" id="LR743599">
    <property type="protein sequence ID" value="CAA2629812.1"/>
    <property type="molecule type" value="Genomic_DNA"/>
</dbReference>
<evidence type="ECO:0000313" key="2">
    <source>
        <dbReference type="Proteomes" id="UP001189122"/>
    </source>
</evidence>
<gene>
    <name evidence="1" type="ORF">SI7747_12015450</name>
</gene>
<dbReference type="PANTHER" id="PTHR31009">
    <property type="entry name" value="S-ADENOSYL-L-METHIONINE:CARBOXYL METHYLTRANSFERASE FAMILY PROTEIN"/>
    <property type="match status" value="1"/>
</dbReference>
<dbReference type="AlphaFoldDB" id="A0A7I8JH23"/>
<dbReference type="InterPro" id="IPR005299">
    <property type="entry name" value="MeTrfase_7"/>
</dbReference>
<dbReference type="EMBL" id="CACRZD030000012">
    <property type="protein sequence ID" value="CAA6669055.1"/>
    <property type="molecule type" value="Genomic_DNA"/>
</dbReference>
<protein>
    <submittedName>
        <fullName evidence="1">Uncharacterized protein</fullName>
    </submittedName>
</protein>
<sequence length="316" mass="34975">MDVPTVLFMNVGEGETSYAKNSSVQKEIIEGAWSITVEAVLNLVSATNNDKLSIADLGCSSGKNTLLVMGKIVDTVEAACQRLGRPPPEFQLFLNDLPGNDWNGVFCSLATYNNLRLDKDLGRCYVAGVAGSFNGRLFPANSINFFHSSCSLHWLSQDPFKAISQDNKPLLNKSINISEISLSYILDTYKMQFKHDFSDCLRFRAIEIVVGGHIGFVEEDKVDSFNLPFYSPSIKECLKVFEVDANVNNTELSSDTSESQTIAKTIQAASEPILASHFGSTIIESLFFRFAKALEEDTTRNQFNFTNITISLARKT</sequence>
<dbReference type="Proteomes" id="UP001189122">
    <property type="component" value="Unassembled WGS sequence"/>
</dbReference>